<protein>
    <submittedName>
        <fullName evidence="1">Uncharacterized protein</fullName>
    </submittedName>
</protein>
<proteinExistence type="predicted"/>
<dbReference type="EMBL" id="UINC01110820">
    <property type="protein sequence ID" value="SVC78584.1"/>
    <property type="molecule type" value="Genomic_DNA"/>
</dbReference>
<evidence type="ECO:0000313" key="1">
    <source>
        <dbReference type="EMBL" id="SVC78584.1"/>
    </source>
</evidence>
<name>A0A382PZ08_9ZZZZ</name>
<accession>A0A382PZ08</accession>
<organism evidence="1">
    <name type="scientific">marine metagenome</name>
    <dbReference type="NCBI Taxonomy" id="408172"/>
    <lineage>
        <taxon>unclassified sequences</taxon>
        <taxon>metagenomes</taxon>
        <taxon>ecological metagenomes</taxon>
    </lineage>
</organism>
<dbReference type="AlphaFoldDB" id="A0A382PZ08"/>
<gene>
    <name evidence="1" type="ORF">METZ01_LOCUS331438</name>
</gene>
<feature type="non-terminal residue" evidence="1">
    <location>
        <position position="26"/>
    </location>
</feature>
<sequence>MPLILPSLQSELVDIFNKGKKGNPDP</sequence>
<reference evidence="1" key="1">
    <citation type="submission" date="2018-05" db="EMBL/GenBank/DDBJ databases">
        <authorList>
            <person name="Lanie J.A."/>
            <person name="Ng W.-L."/>
            <person name="Kazmierczak K.M."/>
            <person name="Andrzejewski T.M."/>
            <person name="Davidsen T.M."/>
            <person name="Wayne K.J."/>
            <person name="Tettelin H."/>
            <person name="Glass J.I."/>
            <person name="Rusch D."/>
            <person name="Podicherti R."/>
            <person name="Tsui H.-C.T."/>
            <person name="Winkler M.E."/>
        </authorList>
    </citation>
    <scope>NUCLEOTIDE SEQUENCE</scope>
</reference>